<reference evidence="8 9" key="1">
    <citation type="submission" date="2024-09" db="EMBL/GenBank/DDBJ databases">
        <title>Floridaenema gen nov. (Aerosakkonemataceae, Aerosakkonematales ord. nov., Cyanobacteria) from benthic tropical and subtropical fresh waters, with the description of four new species.</title>
        <authorList>
            <person name="Moretto J.A."/>
            <person name="Berthold D.E."/>
            <person name="Lefler F.W."/>
            <person name="Huang I.-S."/>
            <person name="Laughinghouse H. IV."/>
        </authorList>
    </citation>
    <scope>NUCLEOTIDE SEQUENCE [LARGE SCALE GENOMIC DNA]</scope>
    <source>
        <strain evidence="8 9">BLCC-F50</strain>
    </source>
</reference>
<protein>
    <submittedName>
        <fullName evidence="8">Beta strand repeat-containing protein</fullName>
    </submittedName>
</protein>
<dbReference type="InterPro" id="IPR018511">
    <property type="entry name" value="Hemolysin-typ_Ca-bd_CS"/>
</dbReference>
<feature type="domain" description="Cadherin" evidence="7">
    <location>
        <begin position="368"/>
        <end position="471"/>
    </location>
</feature>
<feature type="compositionally biased region" description="Gly residues" evidence="6">
    <location>
        <begin position="7"/>
        <end position="31"/>
    </location>
</feature>
<sequence>MGSPSSPGGGGSNGFGGRGGRGGGGGDGGRGGGGAGLGGAIFIRSGSLTLNNTTFTNNSATGGSGANNGQGIGGAIFAVTQDLASQAGIATAPTILGTGVSFNNNIANSNNDIFGSITTPPNTAPVNTVPGTQTTLEDIPLVFSSANGNALSIADDSTSLTTIVSVTNGTGILTATNGNGTITNNNSSSVTIAGNVTQINAALNGLQYTPTTNANGTNYITLTLSTSDNGNLTDSDTVTINVTPVNDAPSFTAGADQTVLEDAVPQTVNGWATNISAGPANESGQTVNFQVSNNNNNLFSVQPAIDSNGNLIYTTAANANGSATVTVSLQDDGGTANGGIDTSAAQTFTINVTPVNDAPSFTAGANQTVPEDAGAQTVIGWATNISTGPANELGQTVNFQVSNNNNNLFSVQPAIDSTGKLTYTTAANANGSATVTVLLKDNGGIDNGGVDTSTEQTFTINVTPVNDAPVATGNATLIAVLEDTTNPPGAILSTLLNSSNYSDATDGSQATLLKGIAIVGNTATISQGTWQYSTDSTNWAAIPSTGLSATSALVIDATAKVRFLPAANYNGTPGVLTAYLSDGTGYESGTSKNISNLLGGSNGWSANTVSIGTSIIPVNDAPTFRTIEDQIGSVNTNFSLNVGSNFSDVDGDILTYSATFPTNLSSFLRFDQNTGLISGTLPGSAGIFAITVTANDGNGGSVSDSFNLIVANNQGTPNADIIYMSAINDNKLNAKAGNDLVYGTNNTDFIGGAEGNDTLRGEGGDDKLLGGDGQDQLFGGSGQDELFGGDGNDTLWGGAGNDTLNGGQGNDVIVLAAFEGSDTILDFTKGSDKIGLTGGLSYGDLTIDRDGNRTRIRRTSTNEILAYLVGITPDQLGPTDFLLI</sequence>
<dbReference type="SUPFAM" id="SSF51120">
    <property type="entry name" value="beta-Roll"/>
    <property type="match status" value="1"/>
</dbReference>
<dbReference type="Pfam" id="PF00353">
    <property type="entry name" value="HemolysinCabind"/>
    <property type="match status" value="2"/>
</dbReference>
<dbReference type="Pfam" id="PF05345">
    <property type="entry name" value="He_PIG"/>
    <property type="match status" value="1"/>
</dbReference>
<feature type="region of interest" description="Disordered" evidence="6">
    <location>
        <begin position="1"/>
        <end position="31"/>
    </location>
</feature>
<evidence type="ECO:0000256" key="6">
    <source>
        <dbReference type="SAM" id="MobiDB-lite"/>
    </source>
</evidence>
<dbReference type="EMBL" id="JBHFNR010000190">
    <property type="protein sequence ID" value="MFB2896254.1"/>
    <property type="molecule type" value="Genomic_DNA"/>
</dbReference>
<dbReference type="InterPro" id="IPR006644">
    <property type="entry name" value="Cadg"/>
</dbReference>
<keyword evidence="2" id="KW-0800">Toxin</keyword>
<evidence type="ECO:0000256" key="1">
    <source>
        <dbReference type="ARBA" id="ARBA00004370"/>
    </source>
</evidence>
<dbReference type="RefSeq" id="WP_413265894.1">
    <property type="nucleotide sequence ID" value="NZ_JBHFNR010000190.1"/>
</dbReference>
<dbReference type="Proteomes" id="UP001576784">
    <property type="component" value="Unassembled WGS sequence"/>
</dbReference>
<evidence type="ECO:0000313" key="8">
    <source>
        <dbReference type="EMBL" id="MFB2896254.1"/>
    </source>
</evidence>
<keyword evidence="3" id="KW-0677">Repeat</keyword>
<keyword evidence="5" id="KW-0472">Membrane</keyword>
<gene>
    <name evidence="8" type="ORF">ACE1CI_25365</name>
</gene>
<comment type="caution">
    <text evidence="8">The sequence shown here is derived from an EMBL/GenBank/DDBJ whole genome shotgun (WGS) entry which is preliminary data.</text>
</comment>
<dbReference type="Gene3D" id="2.60.40.60">
    <property type="entry name" value="Cadherins"/>
    <property type="match status" value="1"/>
</dbReference>
<dbReference type="InterPro" id="IPR003995">
    <property type="entry name" value="RTX_toxin_determinant-A"/>
</dbReference>
<dbReference type="PROSITE" id="PS50268">
    <property type="entry name" value="CADHERIN_2"/>
    <property type="match status" value="2"/>
</dbReference>
<dbReference type="Gene3D" id="2.150.10.10">
    <property type="entry name" value="Serralysin-like metalloprotease, C-terminal"/>
    <property type="match status" value="1"/>
</dbReference>
<organism evidence="8 9">
    <name type="scientific">Floridaenema flaviceps BLCC-F50</name>
    <dbReference type="NCBI Taxonomy" id="3153642"/>
    <lineage>
        <taxon>Bacteria</taxon>
        <taxon>Bacillati</taxon>
        <taxon>Cyanobacteriota</taxon>
        <taxon>Cyanophyceae</taxon>
        <taxon>Oscillatoriophycideae</taxon>
        <taxon>Aerosakkonematales</taxon>
        <taxon>Aerosakkonemataceae</taxon>
        <taxon>Floridanema</taxon>
        <taxon>Floridanema flaviceps</taxon>
    </lineage>
</organism>
<dbReference type="InterPro" id="IPR002126">
    <property type="entry name" value="Cadherin-like_dom"/>
</dbReference>
<dbReference type="SUPFAM" id="SSF49313">
    <property type="entry name" value="Cadherin-like"/>
    <property type="match status" value="1"/>
</dbReference>
<dbReference type="InterPro" id="IPR011049">
    <property type="entry name" value="Serralysin-like_metalloprot_C"/>
</dbReference>
<evidence type="ECO:0000256" key="4">
    <source>
        <dbReference type="ARBA" id="ARBA00023026"/>
    </source>
</evidence>
<proteinExistence type="predicted"/>
<dbReference type="Gene3D" id="2.60.40.10">
    <property type="entry name" value="Immunoglobulins"/>
    <property type="match status" value="1"/>
</dbReference>
<evidence type="ECO:0000259" key="7">
    <source>
        <dbReference type="PROSITE" id="PS50268"/>
    </source>
</evidence>
<dbReference type="SMART" id="SM00736">
    <property type="entry name" value="CADG"/>
    <property type="match status" value="1"/>
</dbReference>
<evidence type="ECO:0000313" key="9">
    <source>
        <dbReference type="Proteomes" id="UP001576784"/>
    </source>
</evidence>
<keyword evidence="9" id="KW-1185">Reference proteome</keyword>
<keyword evidence="4" id="KW-0843">Virulence</keyword>
<dbReference type="InterPro" id="IPR001343">
    <property type="entry name" value="Hemolysn_Ca-bd"/>
</dbReference>
<dbReference type="InterPro" id="IPR015919">
    <property type="entry name" value="Cadherin-like_sf"/>
</dbReference>
<dbReference type="PROSITE" id="PS00330">
    <property type="entry name" value="HEMOLYSIN_CALCIUM"/>
    <property type="match status" value="4"/>
</dbReference>
<dbReference type="PRINTS" id="PR01488">
    <property type="entry name" value="RTXTOXINA"/>
</dbReference>
<dbReference type="InterPro" id="IPR013783">
    <property type="entry name" value="Ig-like_fold"/>
</dbReference>
<evidence type="ECO:0000256" key="2">
    <source>
        <dbReference type="ARBA" id="ARBA00022656"/>
    </source>
</evidence>
<comment type="subcellular location">
    <subcellularLocation>
        <location evidence="1">Membrane</location>
    </subcellularLocation>
</comment>
<dbReference type="PRINTS" id="PR00313">
    <property type="entry name" value="CABNDNGRPT"/>
</dbReference>
<accession>A0ABV4XZA7</accession>
<name>A0ABV4XZA7_9CYAN</name>
<evidence type="ECO:0000256" key="5">
    <source>
        <dbReference type="ARBA" id="ARBA00023136"/>
    </source>
</evidence>
<feature type="domain" description="Cadherin" evidence="7">
    <location>
        <begin position="258"/>
        <end position="361"/>
    </location>
</feature>
<evidence type="ECO:0000256" key="3">
    <source>
        <dbReference type="ARBA" id="ARBA00022737"/>
    </source>
</evidence>